<dbReference type="SUPFAM" id="SSF52091">
    <property type="entry name" value="SpoIIaa-like"/>
    <property type="match status" value="1"/>
</dbReference>
<dbReference type="PROSITE" id="PS50801">
    <property type="entry name" value="STAS"/>
    <property type="match status" value="1"/>
</dbReference>
<accession>A0AB39W184</accession>
<dbReference type="Gene3D" id="3.30.750.24">
    <property type="entry name" value="STAS domain"/>
    <property type="match status" value="1"/>
</dbReference>
<protein>
    <submittedName>
        <fullName evidence="2">STAS domain-containing protein</fullName>
    </submittedName>
</protein>
<dbReference type="Pfam" id="PF01740">
    <property type="entry name" value="STAS"/>
    <property type="match status" value="1"/>
</dbReference>
<sequence>MAIQITYNAGVYEINGTLVSQNGNALKSHIETLLNFSKGIVISLNKVLEIDSEAVKSIESLYNNAWGNDKMFYIVGMENKKVSDLFTSLNLNDILL</sequence>
<proteinExistence type="predicted"/>
<reference evidence="2" key="1">
    <citation type="submission" date="2024-07" db="EMBL/GenBank/DDBJ databases">
        <authorList>
            <person name="Biller S.J."/>
        </authorList>
    </citation>
    <scope>NUCLEOTIDE SEQUENCE</scope>
    <source>
        <strain evidence="2">WC2409</strain>
    </source>
</reference>
<feature type="domain" description="STAS" evidence="1">
    <location>
        <begin position="1"/>
        <end position="96"/>
    </location>
</feature>
<dbReference type="InterPro" id="IPR002645">
    <property type="entry name" value="STAS_dom"/>
</dbReference>
<gene>
    <name evidence="2" type="ORF">AB3G34_15990</name>
</gene>
<dbReference type="AlphaFoldDB" id="A0AB39W184"/>
<evidence type="ECO:0000313" key="2">
    <source>
        <dbReference type="EMBL" id="XDU95375.1"/>
    </source>
</evidence>
<organism evidence="2">
    <name type="scientific">Flavobacterium sp. WC2409</name>
    <dbReference type="NCBI Taxonomy" id="3234139"/>
    <lineage>
        <taxon>Bacteria</taxon>
        <taxon>Pseudomonadati</taxon>
        <taxon>Bacteroidota</taxon>
        <taxon>Flavobacteriia</taxon>
        <taxon>Flavobacteriales</taxon>
        <taxon>Flavobacteriaceae</taxon>
        <taxon>Flavobacterium</taxon>
    </lineage>
</organism>
<dbReference type="InterPro" id="IPR036513">
    <property type="entry name" value="STAS_dom_sf"/>
</dbReference>
<dbReference type="RefSeq" id="WP_369753000.1">
    <property type="nucleotide sequence ID" value="NZ_CP165625.1"/>
</dbReference>
<evidence type="ECO:0000259" key="1">
    <source>
        <dbReference type="PROSITE" id="PS50801"/>
    </source>
</evidence>
<name>A0AB39W184_9FLAO</name>
<dbReference type="EMBL" id="CP165625">
    <property type="protein sequence ID" value="XDU95375.1"/>
    <property type="molecule type" value="Genomic_DNA"/>
</dbReference>